<dbReference type="AlphaFoldDB" id="A0A2I0WBD3"/>
<feature type="domain" description="Chromo" evidence="1">
    <location>
        <begin position="3"/>
        <end position="67"/>
    </location>
</feature>
<dbReference type="Gene3D" id="2.40.50.40">
    <property type="match status" value="1"/>
</dbReference>
<dbReference type="InterPro" id="IPR000953">
    <property type="entry name" value="Chromo/chromo_shadow_dom"/>
</dbReference>
<keyword evidence="3" id="KW-1185">Reference proteome</keyword>
<dbReference type="SUPFAM" id="SSF54160">
    <property type="entry name" value="Chromo domain-like"/>
    <property type="match status" value="1"/>
</dbReference>
<accession>A0A2I0WBD3</accession>
<protein>
    <recommendedName>
        <fullName evidence="1">Chromo domain-containing protein</fullName>
    </recommendedName>
</protein>
<dbReference type="EMBL" id="KZ502795">
    <property type="protein sequence ID" value="PKU72974.1"/>
    <property type="molecule type" value="Genomic_DNA"/>
</dbReference>
<sequence length="100" mass="12095">MAEKVDTILSDDIIFTKEDGRRRYLIRWRDKPESEDTWLDRKELQQIDSDALEIYESNRDTYSTKSSFLPSRENDEDIRSWKVYQRHGRRSTTTIAPIYF</sequence>
<proteinExistence type="predicted"/>
<dbReference type="InterPro" id="IPR016197">
    <property type="entry name" value="Chromo-like_dom_sf"/>
</dbReference>
<gene>
    <name evidence="2" type="ORF">MA16_Dca007537</name>
</gene>
<organism evidence="2 3">
    <name type="scientific">Dendrobium catenatum</name>
    <dbReference type="NCBI Taxonomy" id="906689"/>
    <lineage>
        <taxon>Eukaryota</taxon>
        <taxon>Viridiplantae</taxon>
        <taxon>Streptophyta</taxon>
        <taxon>Embryophyta</taxon>
        <taxon>Tracheophyta</taxon>
        <taxon>Spermatophyta</taxon>
        <taxon>Magnoliopsida</taxon>
        <taxon>Liliopsida</taxon>
        <taxon>Asparagales</taxon>
        <taxon>Orchidaceae</taxon>
        <taxon>Epidendroideae</taxon>
        <taxon>Malaxideae</taxon>
        <taxon>Dendrobiinae</taxon>
        <taxon>Dendrobium</taxon>
    </lineage>
</organism>
<evidence type="ECO:0000313" key="2">
    <source>
        <dbReference type="EMBL" id="PKU72974.1"/>
    </source>
</evidence>
<reference evidence="2 3" key="1">
    <citation type="journal article" date="2016" name="Sci. Rep.">
        <title>The Dendrobium catenatum Lindl. genome sequence provides insights into polysaccharide synthase, floral development and adaptive evolution.</title>
        <authorList>
            <person name="Zhang G.Q."/>
            <person name="Xu Q."/>
            <person name="Bian C."/>
            <person name="Tsai W.C."/>
            <person name="Yeh C.M."/>
            <person name="Liu K.W."/>
            <person name="Yoshida K."/>
            <person name="Zhang L.S."/>
            <person name="Chang S.B."/>
            <person name="Chen F."/>
            <person name="Shi Y."/>
            <person name="Su Y.Y."/>
            <person name="Zhang Y.Q."/>
            <person name="Chen L.J."/>
            <person name="Yin Y."/>
            <person name="Lin M."/>
            <person name="Huang H."/>
            <person name="Deng H."/>
            <person name="Wang Z.W."/>
            <person name="Zhu S.L."/>
            <person name="Zhao X."/>
            <person name="Deng C."/>
            <person name="Niu S.C."/>
            <person name="Huang J."/>
            <person name="Wang M."/>
            <person name="Liu G.H."/>
            <person name="Yang H.J."/>
            <person name="Xiao X.J."/>
            <person name="Hsiao Y.Y."/>
            <person name="Wu W.L."/>
            <person name="Chen Y.Y."/>
            <person name="Mitsuda N."/>
            <person name="Ohme-Takagi M."/>
            <person name="Luo Y.B."/>
            <person name="Van de Peer Y."/>
            <person name="Liu Z.J."/>
        </authorList>
    </citation>
    <scope>NUCLEOTIDE SEQUENCE [LARGE SCALE GENOMIC DNA]</scope>
    <source>
        <tissue evidence="2">The whole plant</tissue>
    </source>
</reference>
<dbReference type="PROSITE" id="PS50013">
    <property type="entry name" value="CHROMO_2"/>
    <property type="match status" value="1"/>
</dbReference>
<dbReference type="Proteomes" id="UP000233837">
    <property type="component" value="Unassembled WGS sequence"/>
</dbReference>
<name>A0A2I0WBD3_9ASPA</name>
<dbReference type="InterPro" id="IPR023780">
    <property type="entry name" value="Chromo_domain"/>
</dbReference>
<reference evidence="2 3" key="2">
    <citation type="journal article" date="2017" name="Nature">
        <title>The Apostasia genome and the evolution of orchids.</title>
        <authorList>
            <person name="Zhang G.Q."/>
            <person name="Liu K.W."/>
            <person name="Li Z."/>
            <person name="Lohaus R."/>
            <person name="Hsiao Y.Y."/>
            <person name="Niu S.C."/>
            <person name="Wang J.Y."/>
            <person name="Lin Y.C."/>
            <person name="Xu Q."/>
            <person name="Chen L.J."/>
            <person name="Yoshida K."/>
            <person name="Fujiwara S."/>
            <person name="Wang Z.W."/>
            <person name="Zhang Y.Q."/>
            <person name="Mitsuda N."/>
            <person name="Wang M."/>
            <person name="Liu G.H."/>
            <person name="Pecoraro L."/>
            <person name="Huang H.X."/>
            <person name="Xiao X.J."/>
            <person name="Lin M."/>
            <person name="Wu X.Y."/>
            <person name="Wu W.L."/>
            <person name="Chen Y.Y."/>
            <person name="Chang S.B."/>
            <person name="Sakamoto S."/>
            <person name="Ohme-Takagi M."/>
            <person name="Yagi M."/>
            <person name="Zeng S.J."/>
            <person name="Shen C.Y."/>
            <person name="Yeh C.M."/>
            <person name="Luo Y.B."/>
            <person name="Tsai W.C."/>
            <person name="Van de Peer Y."/>
            <person name="Liu Z.J."/>
        </authorList>
    </citation>
    <scope>NUCLEOTIDE SEQUENCE [LARGE SCALE GENOMIC DNA]</scope>
    <source>
        <tissue evidence="2">The whole plant</tissue>
    </source>
</reference>
<evidence type="ECO:0000313" key="3">
    <source>
        <dbReference type="Proteomes" id="UP000233837"/>
    </source>
</evidence>
<dbReference type="SMART" id="SM00298">
    <property type="entry name" value="CHROMO"/>
    <property type="match status" value="1"/>
</dbReference>
<evidence type="ECO:0000259" key="1">
    <source>
        <dbReference type="PROSITE" id="PS50013"/>
    </source>
</evidence>
<dbReference type="CDD" id="cd00024">
    <property type="entry name" value="CD_CSD"/>
    <property type="match status" value="1"/>
</dbReference>
<dbReference type="Pfam" id="PF00385">
    <property type="entry name" value="Chromo"/>
    <property type="match status" value="1"/>
</dbReference>